<dbReference type="PANTHER" id="PTHR43280:SF2">
    <property type="entry name" value="HTH-TYPE TRANSCRIPTIONAL REGULATOR EXSA"/>
    <property type="match status" value="1"/>
</dbReference>
<dbReference type="SUPFAM" id="SSF51215">
    <property type="entry name" value="Regulatory protein AraC"/>
    <property type="match status" value="1"/>
</dbReference>
<keyword evidence="2" id="KW-0238">DNA-binding</keyword>
<proteinExistence type="predicted"/>
<keyword evidence="6" id="KW-1185">Reference proteome</keyword>
<dbReference type="InterPro" id="IPR009057">
    <property type="entry name" value="Homeodomain-like_sf"/>
</dbReference>
<accession>A0A940WXR9</accession>
<dbReference type="PROSITE" id="PS00041">
    <property type="entry name" value="HTH_ARAC_FAMILY_1"/>
    <property type="match status" value="1"/>
</dbReference>
<dbReference type="InterPro" id="IPR003313">
    <property type="entry name" value="AraC-bd"/>
</dbReference>
<evidence type="ECO:0000259" key="4">
    <source>
        <dbReference type="PROSITE" id="PS01124"/>
    </source>
</evidence>
<evidence type="ECO:0000256" key="1">
    <source>
        <dbReference type="ARBA" id="ARBA00023015"/>
    </source>
</evidence>
<dbReference type="AlphaFoldDB" id="A0A940WXR9"/>
<protein>
    <submittedName>
        <fullName evidence="5">Helix-turn-helix transcriptional regulator</fullName>
    </submittedName>
</protein>
<gene>
    <name evidence="5" type="ORF">J7W16_03985</name>
</gene>
<evidence type="ECO:0000313" key="5">
    <source>
        <dbReference type="EMBL" id="MBP3950280.1"/>
    </source>
</evidence>
<dbReference type="Proteomes" id="UP000678228">
    <property type="component" value="Unassembled WGS sequence"/>
</dbReference>
<dbReference type="Gene3D" id="1.10.10.60">
    <property type="entry name" value="Homeodomain-like"/>
    <property type="match status" value="2"/>
</dbReference>
<sequence length="256" mass="29660">MLSIGLCSFSFHSKKFYSLNKNGVTNYLFRLQTEGSCEIDVNGTRTAIEKGDLLLLKPGEQYNLRIEDDQNSGDYFLFCSGEWIEEWWNRSNKPTISRIHIDEKVLLLWRQIIIEERRPIAEKSQELISYLLQALCVSLERAVTETRPVFNRPPVVTQMMRFIEENALTAFKIEDVARHVNLSVSRAVHLFKSSVGKTMIEYSLDIQLSSAIDQMKYTSLSLGQIADNCGFGSYPYFHKIFKRTYQMSPGVYRRIE</sequence>
<comment type="caution">
    <text evidence="5">The sequence shown here is derived from an EMBL/GenBank/DDBJ whole genome shotgun (WGS) entry which is preliminary data.</text>
</comment>
<dbReference type="Pfam" id="PF12833">
    <property type="entry name" value="HTH_18"/>
    <property type="match status" value="1"/>
</dbReference>
<dbReference type="RefSeq" id="WP_210595933.1">
    <property type="nucleotide sequence ID" value="NZ_JAGKSQ010000002.1"/>
</dbReference>
<evidence type="ECO:0000256" key="3">
    <source>
        <dbReference type="ARBA" id="ARBA00023163"/>
    </source>
</evidence>
<organism evidence="5 6">
    <name type="scientific">Halalkalibacter suaedae</name>
    <dbReference type="NCBI Taxonomy" id="2822140"/>
    <lineage>
        <taxon>Bacteria</taxon>
        <taxon>Bacillati</taxon>
        <taxon>Bacillota</taxon>
        <taxon>Bacilli</taxon>
        <taxon>Bacillales</taxon>
        <taxon>Bacillaceae</taxon>
        <taxon>Halalkalibacter</taxon>
    </lineage>
</organism>
<evidence type="ECO:0000256" key="2">
    <source>
        <dbReference type="ARBA" id="ARBA00023125"/>
    </source>
</evidence>
<keyword evidence="3" id="KW-0804">Transcription</keyword>
<dbReference type="PROSITE" id="PS01124">
    <property type="entry name" value="HTH_ARAC_FAMILY_2"/>
    <property type="match status" value="1"/>
</dbReference>
<dbReference type="Pfam" id="PF02311">
    <property type="entry name" value="AraC_binding"/>
    <property type="match status" value="1"/>
</dbReference>
<evidence type="ECO:0000313" key="6">
    <source>
        <dbReference type="Proteomes" id="UP000678228"/>
    </source>
</evidence>
<keyword evidence="1" id="KW-0805">Transcription regulation</keyword>
<dbReference type="EMBL" id="JAGKSQ010000002">
    <property type="protein sequence ID" value="MBP3950280.1"/>
    <property type="molecule type" value="Genomic_DNA"/>
</dbReference>
<dbReference type="GO" id="GO:0003700">
    <property type="term" value="F:DNA-binding transcription factor activity"/>
    <property type="evidence" value="ECO:0007669"/>
    <property type="project" value="InterPro"/>
</dbReference>
<reference evidence="5" key="1">
    <citation type="submission" date="2021-03" db="EMBL/GenBank/DDBJ databases">
        <title>Bacillus suaedae sp. nov., isolated from Suaeda aralocaspica.</title>
        <authorList>
            <person name="Lei R.F.R."/>
        </authorList>
    </citation>
    <scope>NUCLEOTIDE SEQUENCE</scope>
    <source>
        <strain evidence="5">YZJH907-2</strain>
    </source>
</reference>
<dbReference type="InterPro" id="IPR018062">
    <property type="entry name" value="HTH_AraC-typ_CS"/>
</dbReference>
<name>A0A940WXR9_9BACI</name>
<dbReference type="InterPro" id="IPR018060">
    <property type="entry name" value="HTH_AraC"/>
</dbReference>
<dbReference type="InterPro" id="IPR037923">
    <property type="entry name" value="HTH-like"/>
</dbReference>
<dbReference type="SMART" id="SM00342">
    <property type="entry name" value="HTH_ARAC"/>
    <property type="match status" value="1"/>
</dbReference>
<dbReference type="GO" id="GO:0043565">
    <property type="term" value="F:sequence-specific DNA binding"/>
    <property type="evidence" value="ECO:0007669"/>
    <property type="project" value="InterPro"/>
</dbReference>
<feature type="domain" description="HTH araC/xylS-type" evidence="4">
    <location>
        <begin position="157"/>
        <end position="255"/>
    </location>
</feature>
<dbReference type="SUPFAM" id="SSF46689">
    <property type="entry name" value="Homeodomain-like"/>
    <property type="match status" value="2"/>
</dbReference>
<dbReference type="PANTHER" id="PTHR43280">
    <property type="entry name" value="ARAC-FAMILY TRANSCRIPTIONAL REGULATOR"/>
    <property type="match status" value="1"/>
</dbReference>